<accession>A0A6J4NM09</accession>
<feature type="compositionally biased region" description="Basic residues" evidence="1">
    <location>
        <begin position="44"/>
        <end position="56"/>
    </location>
</feature>
<feature type="non-terminal residue" evidence="2">
    <location>
        <position position="135"/>
    </location>
</feature>
<organism evidence="2">
    <name type="scientific">uncultured Ramlibacter sp</name>
    <dbReference type="NCBI Taxonomy" id="260755"/>
    <lineage>
        <taxon>Bacteria</taxon>
        <taxon>Pseudomonadati</taxon>
        <taxon>Pseudomonadota</taxon>
        <taxon>Betaproteobacteria</taxon>
        <taxon>Burkholderiales</taxon>
        <taxon>Comamonadaceae</taxon>
        <taxon>Ramlibacter</taxon>
        <taxon>environmental samples</taxon>
    </lineage>
</organism>
<protein>
    <submittedName>
        <fullName evidence="2">Uncharacterized protein</fullName>
    </submittedName>
</protein>
<evidence type="ECO:0000256" key="1">
    <source>
        <dbReference type="SAM" id="MobiDB-lite"/>
    </source>
</evidence>
<feature type="non-terminal residue" evidence="2">
    <location>
        <position position="1"/>
    </location>
</feature>
<proteinExistence type="predicted"/>
<dbReference type="AlphaFoldDB" id="A0A6J4NM09"/>
<evidence type="ECO:0000313" key="2">
    <source>
        <dbReference type="EMBL" id="CAA9388265.1"/>
    </source>
</evidence>
<reference evidence="2" key="1">
    <citation type="submission" date="2020-02" db="EMBL/GenBank/DDBJ databases">
        <authorList>
            <person name="Meier V. D."/>
        </authorList>
    </citation>
    <scope>NUCLEOTIDE SEQUENCE</scope>
    <source>
        <strain evidence="2">AVDCRST_MAG51</strain>
    </source>
</reference>
<sequence>EPPPEQTDRLGRRGRPCRLPQVVRAGTAVEPRPHGAGVPERYRPVRQPRGRARGHVRREADEHGVRPALRRHRPVGAAPLPVPAEPGGGGGQPGRVRGVRRVRPLQGGGGPPCQRRDRGVLPQVPAPVGDQHGRM</sequence>
<name>A0A6J4NM09_9BURK</name>
<dbReference type="EMBL" id="CADCUX010000064">
    <property type="protein sequence ID" value="CAA9388265.1"/>
    <property type="molecule type" value="Genomic_DNA"/>
</dbReference>
<gene>
    <name evidence="2" type="ORF">AVDCRST_MAG51-248</name>
</gene>
<feature type="region of interest" description="Disordered" evidence="1">
    <location>
        <begin position="26"/>
        <end position="135"/>
    </location>
</feature>